<protein>
    <submittedName>
        <fullName evidence="2">Uncharacterized protein</fullName>
    </submittedName>
</protein>
<dbReference type="Proteomes" id="UP000278085">
    <property type="component" value="Unassembled WGS sequence"/>
</dbReference>
<evidence type="ECO:0000256" key="1">
    <source>
        <dbReference type="SAM" id="SignalP"/>
    </source>
</evidence>
<evidence type="ECO:0000313" key="3">
    <source>
        <dbReference type="Proteomes" id="UP000278085"/>
    </source>
</evidence>
<reference evidence="2 3" key="1">
    <citation type="submission" date="2018-12" db="EMBL/GenBank/DDBJ databases">
        <authorList>
            <person name="Yang E."/>
        </authorList>
    </citation>
    <scope>NUCLEOTIDE SEQUENCE [LARGE SCALE GENOMIC DNA]</scope>
    <source>
        <strain evidence="2 3">SOD</strain>
    </source>
</reference>
<dbReference type="AlphaFoldDB" id="A0A430HQD2"/>
<keyword evidence="3" id="KW-1185">Reference proteome</keyword>
<dbReference type="OrthoDB" id="2864568at2"/>
<comment type="caution">
    <text evidence="2">The sequence shown here is derived from an EMBL/GenBank/DDBJ whole genome shotgun (WGS) entry which is preliminary data.</text>
</comment>
<feature type="signal peptide" evidence="1">
    <location>
        <begin position="1"/>
        <end position="27"/>
    </location>
</feature>
<name>A0A430HQD2_9BURK</name>
<organism evidence="2 3">
    <name type="scientific">Massilia atriviolacea</name>
    <dbReference type="NCBI Taxonomy" id="2495579"/>
    <lineage>
        <taxon>Bacteria</taxon>
        <taxon>Pseudomonadati</taxon>
        <taxon>Pseudomonadota</taxon>
        <taxon>Betaproteobacteria</taxon>
        <taxon>Burkholderiales</taxon>
        <taxon>Oxalobacteraceae</taxon>
        <taxon>Telluria group</taxon>
        <taxon>Massilia</taxon>
    </lineage>
</organism>
<feature type="chain" id="PRO_5019038313" evidence="1">
    <location>
        <begin position="28"/>
        <end position="174"/>
    </location>
</feature>
<dbReference type="RefSeq" id="WP_126073096.1">
    <property type="nucleotide sequence ID" value="NZ_CP051166.1"/>
</dbReference>
<gene>
    <name evidence="2" type="ORF">EJB06_05920</name>
</gene>
<sequence>MKRSIKQCASTLAVCGALLCAAGAAQATQHPSGPQFSGKVTSSIDPKSGDVKICFKETGLKKDKAVSYLAKGNVTASFACLNPGGNCPKGQDTSLKQTVTASATYSPDKHGTVSACITLKAPKPKHNPCPGPMKLVVQSVSWNDLSITDVTNKIGPVAAYPSKQAVNYGACPAR</sequence>
<keyword evidence="1" id="KW-0732">Signal</keyword>
<proteinExistence type="predicted"/>
<evidence type="ECO:0000313" key="2">
    <source>
        <dbReference type="EMBL" id="RSZ59734.1"/>
    </source>
</evidence>
<dbReference type="EMBL" id="RXLQ01000003">
    <property type="protein sequence ID" value="RSZ59734.1"/>
    <property type="molecule type" value="Genomic_DNA"/>
</dbReference>
<accession>A0A430HQD2</accession>